<dbReference type="Pfam" id="PF10727">
    <property type="entry name" value="Rossmann-like"/>
    <property type="match status" value="1"/>
</dbReference>
<comment type="caution">
    <text evidence="3">The sequence shown here is derived from an EMBL/GenBank/DDBJ whole genome shotgun (WGS) entry which is preliminary data.</text>
</comment>
<keyword evidence="4" id="KW-1185">Reference proteome</keyword>
<dbReference type="Gene3D" id="1.10.1040.20">
    <property type="entry name" value="ProC-like, C-terminal domain"/>
    <property type="match status" value="1"/>
</dbReference>
<dbReference type="Pfam" id="PF10728">
    <property type="entry name" value="DUF2520"/>
    <property type="match status" value="1"/>
</dbReference>
<evidence type="ECO:0000313" key="3">
    <source>
        <dbReference type="EMBL" id="KNX39117.1"/>
    </source>
</evidence>
<gene>
    <name evidence="3" type="ORF">VV01_01830</name>
</gene>
<dbReference type="InterPro" id="IPR008927">
    <property type="entry name" value="6-PGluconate_DH-like_C_sf"/>
</dbReference>
<reference evidence="4" key="1">
    <citation type="submission" date="2015-03" db="EMBL/GenBank/DDBJ databases">
        <title>Luteipulveratus halotolerans sp. nov., a novel actinobacterium (Dermacoccaceae) from Sarawak, Malaysia.</title>
        <authorList>
            <person name="Juboi H."/>
            <person name="Basik A."/>
            <person name="Shamsul S.S."/>
            <person name="Arnold P."/>
            <person name="Schmitt E.K."/>
            <person name="Sanglier J.-J."/>
            <person name="Yeo T."/>
        </authorList>
    </citation>
    <scope>NUCLEOTIDE SEQUENCE [LARGE SCALE GENOMIC DNA]</scope>
    <source>
        <strain evidence="4">C296001</strain>
    </source>
</reference>
<dbReference type="Gene3D" id="3.40.50.720">
    <property type="entry name" value="NAD(P)-binding Rossmann-like Domain"/>
    <property type="match status" value="1"/>
</dbReference>
<dbReference type="PANTHER" id="PTHR40459">
    <property type="entry name" value="CONSERVED HYPOTHETICAL ALANINE AND LEUCINE RICH PROTEIN"/>
    <property type="match status" value="1"/>
</dbReference>
<accession>A0A0L6CN22</accession>
<evidence type="ECO:0000259" key="2">
    <source>
        <dbReference type="Pfam" id="PF10728"/>
    </source>
</evidence>
<dbReference type="InterPro" id="IPR018931">
    <property type="entry name" value="DUF2520"/>
</dbReference>
<organism evidence="3 4">
    <name type="scientific">Luteipulveratus halotolerans</name>
    <dbReference type="NCBI Taxonomy" id="1631356"/>
    <lineage>
        <taxon>Bacteria</taxon>
        <taxon>Bacillati</taxon>
        <taxon>Actinomycetota</taxon>
        <taxon>Actinomycetes</taxon>
        <taxon>Micrococcales</taxon>
        <taxon>Dermacoccaceae</taxon>
        <taxon>Luteipulveratus</taxon>
    </lineage>
</organism>
<feature type="domain" description="Putative oxidoreductase/dehydrogenase Rossmann-like" evidence="1">
    <location>
        <begin position="4"/>
        <end position="122"/>
    </location>
</feature>
<evidence type="ECO:0008006" key="5">
    <source>
        <dbReference type="Google" id="ProtNLM"/>
    </source>
</evidence>
<evidence type="ECO:0000313" key="4">
    <source>
        <dbReference type="Proteomes" id="UP000037397"/>
    </source>
</evidence>
<dbReference type="SUPFAM" id="SSF48179">
    <property type="entry name" value="6-phosphogluconate dehydrogenase C-terminal domain-like"/>
    <property type="match status" value="1"/>
</dbReference>
<dbReference type="InterPro" id="IPR036291">
    <property type="entry name" value="NAD(P)-bd_dom_sf"/>
</dbReference>
<dbReference type="EMBL" id="LAIR01000002">
    <property type="protein sequence ID" value="KNX39117.1"/>
    <property type="molecule type" value="Genomic_DNA"/>
</dbReference>
<dbReference type="SUPFAM" id="SSF51735">
    <property type="entry name" value="NAD(P)-binding Rossmann-fold domains"/>
    <property type="match status" value="1"/>
</dbReference>
<evidence type="ECO:0000259" key="1">
    <source>
        <dbReference type="Pfam" id="PF10727"/>
    </source>
</evidence>
<proteinExistence type="predicted"/>
<protein>
    <recommendedName>
        <fullName evidence="5">NADH-ubiquinone oxidoreductase</fullName>
    </recommendedName>
</protein>
<sequence length="296" mass="30740">MGRPSLRVGVIGCGRVGASIGAALRGAGHQVVAVSAVSEASRERAATMLPGVPVLDVPDVVRLAELVLVTVPDDEIASVVSGLAQVGVLDDPRVVVHLAGALGLEPLQPVVERGGVALALHPAMTFTGTAKDLDRLSGCLFAVTATAETLVLGEALVIDLGGEPVRVAEEDRVRYHAALAHGSNHLVTLIGQSMQVLRECGFDDPARVLRPLTEASLDNALERGDRALTGPVARGDVRTVAAHLDALRDEPADVAAAYRAMARASAERAIVRRALTPELVQPLLAVLDDSPTPPVE</sequence>
<dbReference type="InterPro" id="IPR019665">
    <property type="entry name" value="OxRdtase/DH_put_Rossmann_dom"/>
</dbReference>
<dbReference type="PANTHER" id="PTHR40459:SF1">
    <property type="entry name" value="CONSERVED HYPOTHETICAL ALANINE AND LEUCINE RICH PROTEIN"/>
    <property type="match status" value="1"/>
</dbReference>
<dbReference type="InterPro" id="IPR037108">
    <property type="entry name" value="TM1727-like_C_sf"/>
</dbReference>
<name>A0A0L6CN22_9MICO</name>
<dbReference type="STRING" id="1631356.VV01_01830"/>
<dbReference type="PATRIC" id="fig|1631356.3.peg.298"/>
<dbReference type="Proteomes" id="UP000037397">
    <property type="component" value="Unassembled WGS sequence"/>
</dbReference>
<feature type="domain" description="DUF2520" evidence="2">
    <location>
        <begin position="139"/>
        <end position="264"/>
    </location>
</feature>
<dbReference type="AlphaFoldDB" id="A0A0L6CN22"/>